<dbReference type="GeneID" id="85475187"/>
<evidence type="ECO:0000313" key="2">
    <source>
        <dbReference type="EMBL" id="KAK1637217.1"/>
    </source>
</evidence>
<protein>
    <submittedName>
        <fullName evidence="2">Uncharacterized protein</fullName>
    </submittedName>
</protein>
<dbReference type="EMBL" id="JAHMHQ010000009">
    <property type="protein sequence ID" value="KAK1637217.1"/>
    <property type="molecule type" value="Genomic_DNA"/>
</dbReference>
<dbReference type="Proteomes" id="UP001243989">
    <property type="component" value="Unassembled WGS sequence"/>
</dbReference>
<keyword evidence="1" id="KW-0812">Transmembrane</keyword>
<gene>
    <name evidence="2" type="ORF">BDP81DRAFT_426932</name>
</gene>
<dbReference type="AlphaFoldDB" id="A0AAI9ZV64"/>
<sequence>MGLPPLVLVVNPGQHCSEGRSRQFYHPFLWFWLLIFLHVCIYGFRYSSRRTVISVSV</sequence>
<name>A0AAI9ZV64_9PEZI</name>
<accession>A0AAI9ZV64</accession>
<proteinExistence type="predicted"/>
<feature type="transmembrane region" description="Helical" evidence="1">
    <location>
        <begin position="24"/>
        <end position="44"/>
    </location>
</feature>
<keyword evidence="3" id="KW-1185">Reference proteome</keyword>
<organism evidence="2 3">
    <name type="scientific">Colletotrichum phormii</name>
    <dbReference type="NCBI Taxonomy" id="359342"/>
    <lineage>
        <taxon>Eukaryota</taxon>
        <taxon>Fungi</taxon>
        <taxon>Dikarya</taxon>
        <taxon>Ascomycota</taxon>
        <taxon>Pezizomycotina</taxon>
        <taxon>Sordariomycetes</taxon>
        <taxon>Hypocreomycetidae</taxon>
        <taxon>Glomerellales</taxon>
        <taxon>Glomerellaceae</taxon>
        <taxon>Colletotrichum</taxon>
        <taxon>Colletotrichum acutatum species complex</taxon>
    </lineage>
</organism>
<dbReference type="RefSeq" id="XP_060445824.1">
    <property type="nucleotide sequence ID" value="XM_060590325.1"/>
</dbReference>
<evidence type="ECO:0000256" key="1">
    <source>
        <dbReference type="SAM" id="Phobius"/>
    </source>
</evidence>
<evidence type="ECO:0000313" key="3">
    <source>
        <dbReference type="Proteomes" id="UP001243989"/>
    </source>
</evidence>
<comment type="caution">
    <text evidence="2">The sequence shown here is derived from an EMBL/GenBank/DDBJ whole genome shotgun (WGS) entry which is preliminary data.</text>
</comment>
<keyword evidence="1" id="KW-0472">Membrane</keyword>
<reference evidence="2" key="1">
    <citation type="submission" date="2021-06" db="EMBL/GenBank/DDBJ databases">
        <title>Comparative genomics, transcriptomics and evolutionary studies reveal genomic signatures of adaptation to plant cell wall in hemibiotrophic fungi.</title>
        <authorList>
            <consortium name="DOE Joint Genome Institute"/>
            <person name="Baroncelli R."/>
            <person name="Diaz J.F."/>
            <person name="Benocci T."/>
            <person name="Peng M."/>
            <person name="Battaglia E."/>
            <person name="Haridas S."/>
            <person name="Andreopoulos W."/>
            <person name="Labutti K."/>
            <person name="Pangilinan J."/>
            <person name="Floch G.L."/>
            <person name="Makela M.R."/>
            <person name="Henrissat B."/>
            <person name="Grigoriev I.V."/>
            <person name="Crouch J.A."/>
            <person name="De Vries R.P."/>
            <person name="Sukno S.A."/>
            <person name="Thon M.R."/>
        </authorList>
    </citation>
    <scope>NUCLEOTIDE SEQUENCE</scope>
    <source>
        <strain evidence="2">CBS 102054</strain>
    </source>
</reference>
<keyword evidence="1" id="KW-1133">Transmembrane helix</keyword>